<dbReference type="RefSeq" id="WP_345334120.1">
    <property type="nucleotide sequence ID" value="NZ_BAABJI010000004.1"/>
</dbReference>
<dbReference type="InterPro" id="IPR023393">
    <property type="entry name" value="START-like_dom_sf"/>
</dbReference>
<evidence type="ECO:0000313" key="1">
    <source>
        <dbReference type="EMBL" id="GAA4930388.1"/>
    </source>
</evidence>
<accession>A0ABP9G745</accession>
<organism evidence="1 2">
    <name type="scientific">Mucilaginibacter defluvii</name>
    <dbReference type="NCBI Taxonomy" id="1196019"/>
    <lineage>
        <taxon>Bacteria</taxon>
        <taxon>Pseudomonadati</taxon>
        <taxon>Bacteroidota</taxon>
        <taxon>Sphingobacteriia</taxon>
        <taxon>Sphingobacteriales</taxon>
        <taxon>Sphingobacteriaceae</taxon>
        <taxon>Mucilaginibacter</taxon>
    </lineage>
</organism>
<comment type="caution">
    <text evidence="1">The sequence shown here is derived from an EMBL/GenBank/DDBJ whole genome shotgun (WGS) entry which is preliminary data.</text>
</comment>
<reference evidence="2" key="1">
    <citation type="journal article" date="2019" name="Int. J. Syst. Evol. Microbiol.">
        <title>The Global Catalogue of Microorganisms (GCM) 10K type strain sequencing project: providing services to taxonomists for standard genome sequencing and annotation.</title>
        <authorList>
            <consortium name="The Broad Institute Genomics Platform"/>
            <consortium name="The Broad Institute Genome Sequencing Center for Infectious Disease"/>
            <person name="Wu L."/>
            <person name="Ma J."/>
        </authorList>
    </citation>
    <scope>NUCLEOTIDE SEQUENCE [LARGE SCALE GENOMIC DNA]</scope>
    <source>
        <strain evidence="2">JCM 18283</strain>
    </source>
</reference>
<sequence>MHRQITIILHTTINAPVERVFDLSRSIDLHIQSTKHTDEEAIAGRTSGLIGMGETVTWRARHFGIRQTLTSKITAFNRPWHFTDEMVRGAFKSFRHEHWFTQTNGQTTMKDIFYFEAPLGWPGWLLGRWILKRYLTNLLIKRNEVIKQVAESGDYSPAN</sequence>
<dbReference type="Gene3D" id="3.30.530.20">
    <property type="match status" value="1"/>
</dbReference>
<protein>
    <recommendedName>
        <fullName evidence="3">Ligand-binding SRPBCC domain-containing protein</fullName>
    </recommendedName>
</protein>
<evidence type="ECO:0000313" key="2">
    <source>
        <dbReference type="Proteomes" id="UP001501436"/>
    </source>
</evidence>
<keyword evidence="2" id="KW-1185">Reference proteome</keyword>
<dbReference type="SUPFAM" id="SSF55961">
    <property type="entry name" value="Bet v1-like"/>
    <property type="match status" value="1"/>
</dbReference>
<name>A0ABP9G745_9SPHI</name>
<dbReference type="Proteomes" id="UP001501436">
    <property type="component" value="Unassembled WGS sequence"/>
</dbReference>
<dbReference type="EMBL" id="BAABJI010000004">
    <property type="protein sequence ID" value="GAA4930388.1"/>
    <property type="molecule type" value="Genomic_DNA"/>
</dbReference>
<proteinExistence type="predicted"/>
<dbReference type="CDD" id="cd07820">
    <property type="entry name" value="SRPBCC_3"/>
    <property type="match status" value="1"/>
</dbReference>
<evidence type="ECO:0008006" key="3">
    <source>
        <dbReference type="Google" id="ProtNLM"/>
    </source>
</evidence>
<gene>
    <name evidence="1" type="ORF">GCM10023313_39060</name>
</gene>